<accession>A0ABX5RQ18</accession>
<dbReference type="PANTHER" id="PTHR33525">
    <property type="match status" value="1"/>
</dbReference>
<protein>
    <submittedName>
        <fullName evidence="2">HDOD domain-containing protein</fullName>
    </submittedName>
</protein>
<reference evidence="2 3" key="1">
    <citation type="submission" date="2019-02" db="EMBL/GenBank/DDBJ databases">
        <title>Draft Genome Sequences of Six Type Strains of the Genus Massilia.</title>
        <authorList>
            <person name="Miess H."/>
            <person name="Frediansyhah A."/>
            <person name="Gross H."/>
        </authorList>
    </citation>
    <scope>NUCLEOTIDE SEQUENCE [LARGE SCALE GENOMIC DNA]</scope>
    <source>
        <strain evidence="2 3">DSM 17472</strain>
    </source>
</reference>
<feature type="domain" description="HDOD" evidence="1">
    <location>
        <begin position="116"/>
        <end position="303"/>
    </location>
</feature>
<dbReference type="Proteomes" id="UP000292307">
    <property type="component" value="Chromosome"/>
</dbReference>
<dbReference type="Gene3D" id="1.10.3210.10">
    <property type="entry name" value="Hypothetical protein af1432"/>
    <property type="match status" value="1"/>
</dbReference>
<dbReference type="InterPro" id="IPR052340">
    <property type="entry name" value="RNase_Y/CdgJ"/>
</dbReference>
<proteinExistence type="predicted"/>
<name>A0ABX5RQ18_9BURK</name>
<dbReference type="SUPFAM" id="SSF109604">
    <property type="entry name" value="HD-domain/PDEase-like"/>
    <property type="match status" value="1"/>
</dbReference>
<keyword evidence="3" id="KW-1185">Reference proteome</keyword>
<dbReference type="RefSeq" id="WP_131144733.1">
    <property type="nucleotide sequence ID" value="NZ_BMWV01000002.1"/>
</dbReference>
<dbReference type="PANTHER" id="PTHR33525:SF4">
    <property type="entry name" value="CYCLIC DI-GMP PHOSPHODIESTERASE CDGJ"/>
    <property type="match status" value="1"/>
</dbReference>
<evidence type="ECO:0000313" key="3">
    <source>
        <dbReference type="Proteomes" id="UP000292307"/>
    </source>
</evidence>
<dbReference type="PROSITE" id="PS51833">
    <property type="entry name" value="HDOD"/>
    <property type="match status" value="1"/>
</dbReference>
<dbReference type="EMBL" id="CP036401">
    <property type="protein sequence ID" value="QBI00601.1"/>
    <property type="molecule type" value="Genomic_DNA"/>
</dbReference>
<sequence length="328" mass="35345">MTMFFLQLLADRHGKPAGLLLLAHHQPGEQPGGQPGGQPHGPAQALLRLATKTACFYRTELAESFAAPLRQAGWHELPSGRTARADTALVGTLPGHVQWIEGDWALAPPKRPAGNGAASRALALRLVQRVNADADTCEIEELLRHDATLSYHLLRLVNSLGLVNGRKVLSFSQAILLLGRQQLRRWLNLMLFAARGDERSAVLLARVSVRARLMELLARATGLDRPHQELAFMAGMFSLLGVLFGAPLADVLAPLAIDDGVQRALLHRQGELGALLALVEAAERAEFDTVCAALDRARLPATEFNDMVVEASDWMLAVTCGVTGGSHG</sequence>
<dbReference type="Pfam" id="PF08668">
    <property type="entry name" value="HDOD"/>
    <property type="match status" value="1"/>
</dbReference>
<evidence type="ECO:0000313" key="2">
    <source>
        <dbReference type="EMBL" id="QBI00601.1"/>
    </source>
</evidence>
<organism evidence="2 3">
    <name type="scientific">Pseudoduganella albidiflava</name>
    <dbReference type="NCBI Taxonomy" id="321983"/>
    <lineage>
        <taxon>Bacteria</taxon>
        <taxon>Pseudomonadati</taxon>
        <taxon>Pseudomonadota</taxon>
        <taxon>Betaproteobacteria</taxon>
        <taxon>Burkholderiales</taxon>
        <taxon>Oxalobacteraceae</taxon>
        <taxon>Telluria group</taxon>
        <taxon>Pseudoduganella</taxon>
    </lineage>
</organism>
<dbReference type="InterPro" id="IPR013976">
    <property type="entry name" value="HDOD"/>
</dbReference>
<gene>
    <name evidence="2" type="ORF">EYF70_06795</name>
</gene>
<evidence type="ECO:0000259" key="1">
    <source>
        <dbReference type="PROSITE" id="PS51833"/>
    </source>
</evidence>